<name>A0ABQ0KW26_MYCCL</name>
<accession>A0ABQ0KW26</accession>
<feature type="region of interest" description="Disordered" evidence="1">
    <location>
        <begin position="131"/>
        <end position="153"/>
    </location>
</feature>
<protein>
    <submittedName>
        <fullName evidence="2">Uncharacterized protein</fullName>
    </submittedName>
</protein>
<feature type="region of interest" description="Disordered" evidence="1">
    <location>
        <begin position="1"/>
        <end position="23"/>
    </location>
</feature>
<evidence type="ECO:0000313" key="2">
    <source>
        <dbReference type="EMBL" id="GAT43153.1"/>
    </source>
</evidence>
<evidence type="ECO:0000256" key="1">
    <source>
        <dbReference type="SAM" id="MobiDB-lite"/>
    </source>
</evidence>
<evidence type="ECO:0000313" key="3">
    <source>
        <dbReference type="Proteomes" id="UP000815677"/>
    </source>
</evidence>
<keyword evidence="3" id="KW-1185">Reference proteome</keyword>
<sequence>MCEDEDATHGEFKTTAAQRRAATNYRARNREQVNAAARERMARRRAAIAADPEQAALQRARVKVTNRRYRETHSREILAHDTQRRASKFIRRHGKEAWLDREKERRQRLEEILEQQELAEIEARALKIEKEEKERKQRQRKVLEGQKDARRQGRAALMQEIREEDDERALAAAPDSGMLETTIGNSNRKLGAGERQMSLMDTFILSESRRRGITIPADVRAQLSVSAQAQL</sequence>
<dbReference type="Proteomes" id="UP000815677">
    <property type="component" value="Unassembled WGS sequence"/>
</dbReference>
<organism evidence="2 3">
    <name type="scientific">Mycena chlorophos</name>
    <name type="common">Agaric fungus</name>
    <name type="synonym">Agaricus chlorophos</name>
    <dbReference type="NCBI Taxonomy" id="658473"/>
    <lineage>
        <taxon>Eukaryota</taxon>
        <taxon>Fungi</taxon>
        <taxon>Dikarya</taxon>
        <taxon>Basidiomycota</taxon>
        <taxon>Agaricomycotina</taxon>
        <taxon>Agaricomycetes</taxon>
        <taxon>Agaricomycetidae</taxon>
        <taxon>Agaricales</taxon>
        <taxon>Marasmiineae</taxon>
        <taxon>Mycenaceae</taxon>
        <taxon>Mycena</taxon>
    </lineage>
</organism>
<proteinExistence type="predicted"/>
<reference evidence="2" key="1">
    <citation type="submission" date="2014-09" db="EMBL/GenBank/DDBJ databases">
        <title>Genome sequence of the luminous mushroom Mycena chlorophos for searching fungal bioluminescence genes.</title>
        <authorList>
            <person name="Tanaka Y."/>
            <person name="Kasuga D."/>
            <person name="Oba Y."/>
            <person name="Hase S."/>
            <person name="Sato K."/>
            <person name="Oba Y."/>
            <person name="Sakakibara Y."/>
        </authorList>
    </citation>
    <scope>NUCLEOTIDE SEQUENCE</scope>
</reference>
<feature type="compositionally biased region" description="Basic and acidic residues" evidence="1">
    <location>
        <begin position="131"/>
        <end position="151"/>
    </location>
</feature>
<dbReference type="EMBL" id="DF838671">
    <property type="protein sequence ID" value="GAT43153.1"/>
    <property type="molecule type" value="Genomic_DNA"/>
</dbReference>
<gene>
    <name evidence="2" type="ORF">MCHLO_00843</name>
</gene>
<feature type="compositionally biased region" description="Low complexity" evidence="1">
    <location>
        <begin position="14"/>
        <end position="23"/>
    </location>
</feature>